<keyword evidence="2" id="KW-1185">Reference proteome</keyword>
<evidence type="ECO:0000313" key="1">
    <source>
        <dbReference type="EMBL" id="KAF1963720.1"/>
    </source>
</evidence>
<organism evidence="1 2">
    <name type="scientific">Byssothecium circinans</name>
    <dbReference type="NCBI Taxonomy" id="147558"/>
    <lineage>
        <taxon>Eukaryota</taxon>
        <taxon>Fungi</taxon>
        <taxon>Dikarya</taxon>
        <taxon>Ascomycota</taxon>
        <taxon>Pezizomycotina</taxon>
        <taxon>Dothideomycetes</taxon>
        <taxon>Pleosporomycetidae</taxon>
        <taxon>Pleosporales</taxon>
        <taxon>Massarineae</taxon>
        <taxon>Massarinaceae</taxon>
        <taxon>Byssothecium</taxon>
    </lineage>
</organism>
<reference evidence="1" key="1">
    <citation type="journal article" date="2020" name="Stud. Mycol.">
        <title>101 Dothideomycetes genomes: a test case for predicting lifestyles and emergence of pathogens.</title>
        <authorList>
            <person name="Haridas S."/>
            <person name="Albert R."/>
            <person name="Binder M."/>
            <person name="Bloem J."/>
            <person name="Labutti K."/>
            <person name="Salamov A."/>
            <person name="Andreopoulos B."/>
            <person name="Baker S."/>
            <person name="Barry K."/>
            <person name="Bills G."/>
            <person name="Bluhm B."/>
            <person name="Cannon C."/>
            <person name="Castanera R."/>
            <person name="Culley D."/>
            <person name="Daum C."/>
            <person name="Ezra D."/>
            <person name="Gonzalez J."/>
            <person name="Henrissat B."/>
            <person name="Kuo A."/>
            <person name="Liang C."/>
            <person name="Lipzen A."/>
            <person name="Lutzoni F."/>
            <person name="Magnuson J."/>
            <person name="Mondo S."/>
            <person name="Nolan M."/>
            <person name="Ohm R."/>
            <person name="Pangilinan J."/>
            <person name="Park H.-J."/>
            <person name="Ramirez L."/>
            <person name="Alfaro M."/>
            <person name="Sun H."/>
            <person name="Tritt A."/>
            <person name="Yoshinaga Y."/>
            <person name="Zwiers L.-H."/>
            <person name="Turgeon B."/>
            <person name="Goodwin S."/>
            <person name="Spatafora J."/>
            <person name="Crous P."/>
            <person name="Grigoriev I."/>
        </authorList>
    </citation>
    <scope>NUCLEOTIDE SEQUENCE</scope>
    <source>
        <strain evidence="1">CBS 675.92</strain>
    </source>
</reference>
<dbReference type="AlphaFoldDB" id="A0A6A5UHA4"/>
<dbReference type="Proteomes" id="UP000800035">
    <property type="component" value="Unassembled WGS sequence"/>
</dbReference>
<gene>
    <name evidence="1" type="ORF">CC80DRAFT_530508</name>
</gene>
<name>A0A6A5UHA4_9PLEO</name>
<evidence type="ECO:0000313" key="2">
    <source>
        <dbReference type="Proteomes" id="UP000800035"/>
    </source>
</evidence>
<protein>
    <submittedName>
        <fullName evidence="1">Uncharacterized protein</fullName>
    </submittedName>
</protein>
<dbReference type="EMBL" id="ML976977">
    <property type="protein sequence ID" value="KAF1963720.1"/>
    <property type="molecule type" value="Genomic_DNA"/>
</dbReference>
<proteinExistence type="predicted"/>
<sequence>MFPFVTNRREVAVSRIDIFIDSDKPCKIGEHFHGCFMPRGGCKDDLKTFELTSSCHTPGFFHGVLQGVQFGSLHSDRSERFGHSEFPEALSAANVRQTAAEGRIIAPAYLYCSILLNPQMISFALLVVEIPGSNRG</sequence>
<accession>A0A6A5UHA4</accession>